<keyword evidence="16" id="KW-1185">Reference proteome</keyword>
<dbReference type="Pfam" id="PF00330">
    <property type="entry name" value="Aconitase"/>
    <property type="match status" value="1"/>
</dbReference>
<evidence type="ECO:0000256" key="12">
    <source>
        <dbReference type="ARBA" id="ARBA00023304"/>
    </source>
</evidence>
<evidence type="ECO:0000256" key="3">
    <source>
        <dbReference type="ARBA" id="ARBA00004729"/>
    </source>
</evidence>
<dbReference type="InterPro" id="IPR033941">
    <property type="entry name" value="IPMI_cat"/>
</dbReference>
<keyword evidence="8 13" id="KW-0479">Metal-binding</keyword>
<dbReference type="AlphaFoldDB" id="A0A6M4GVB6"/>
<keyword evidence="12 13" id="KW-0100">Branched-chain amino acid biosynthesis</keyword>
<feature type="binding site" evidence="13">
    <location>
        <position position="406"/>
    </location>
    <ligand>
        <name>[4Fe-4S] cluster</name>
        <dbReference type="ChEBI" id="CHEBI:49883"/>
    </ligand>
</feature>
<evidence type="ECO:0000256" key="7">
    <source>
        <dbReference type="ARBA" id="ARBA00022605"/>
    </source>
</evidence>
<keyword evidence="5 13" id="KW-0432">Leucine biosynthesis</keyword>
<evidence type="ECO:0000256" key="13">
    <source>
        <dbReference type="HAMAP-Rule" id="MF_01026"/>
    </source>
</evidence>
<dbReference type="KEGG" id="uru:DSM104443_02025"/>
<dbReference type="CDD" id="cd01583">
    <property type="entry name" value="IPMI"/>
    <property type="match status" value="1"/>
</dbReference>
<dbReference type="SUPFAM" id="SSF53732">
    <property type="entry name" value="Aconitase iron-sulfur domain"/>
    <property type="match status" value="1"/>
</dbReference>
<dbReference type="InterPro" id="IPR004430">
    <property type="entry name" value="3-IsopropMal_deHydase_lsu"/>
</dbReference>
<evidence type="ECO:0000256" key="6">
    <source>
        <dbReference type="ARBA" id="ARBA00022485"/>
    </source>
</evidence>
<keyword evidence="11 13" id="KW-0456">Lyase</keyword>
<dbReference type="HAMAP" id="MF_01026">
    <property type="entry name" value="LeuC_type1"/>
    <property type="match status" value="1"/>
</dbReference>
<dbReference type="UniPathway" id="UPA00048">
    <property type="reaction ID" value="UER00071"/>
</dbReference>
<evidence type="ECO:0000256" key="5">
    <source>
        <dbReference type="ARBA" id="ARBA00022430"/>
    </source>
</evidence>
<dbReference type="NCBIfam" id="NF009116">
    <property type="entry name" value="PRK12466.1"/>
    <property type="match status" value="1"/>
</dbReference>
<feature type="binding site" evidence="13">
    <location>
        <position position="345"/>
    </location>
    <ligand>
        <name>[4Fe-4S] cluster</name>
        <dbReference type="ChEBI" id="CHEBI:49883"/>
    </ligand>
</feature>
<evidence type="ECO:0000256" key="1">
    <source>
        <dbReference type="ARBA" id="ARBA00000491"/>
    </source>
</evidence>
<dbReference type="Gene3D" id="3.30.499.10">
    <property type="entry name" value="Aconitase, domain 3"/>
    <property type="match status" value="2"/>
</dbReference>
<gene>
    <name evidence="15" type="primary">leuC_2</name>
    <name evidence="13" type="synonym">leuC</name>
    <name evidence="15" type="ORF">DSM104443_02025</name>
</gene>
<comment type="function">
    <text evidence="2 13">Catalyzes the isomerization between 2-isopropylmalate and 3-isopropylmalate, via the formation of 2-isopropylmaleate.</text>
</comment>
<keyword evidence="9 13" id="KW-0408">Iron</keyword>
<keyword evidence="6 13" id="KW-0004">4Fe-4S</keyword>
<feature type="domain" description="Aconitase/3-isopropylmalate dehydratase large subunit alpha/beta/alpha" evidence="14">
    <location>
        <begin position="7"/>
        <end position="453"/>
    </location>
</feature>
<protein>
    <recommendedName>
        <fullName evidence="13">3-isopropylmalate dehydratase large subunit</fullName>
        <ecNumber evidence="13">4.2.1.33</ecNumber>
    </recommendedName>
    <alternativeName>
        <fullName evidence="13">Alpha-IPM isomerase</fullName>
        <shortName evidence="13">IPMI</shortName>
    </alternativeName>
    <alternativeName>
        <fullName evidence="13">Isopropylmalate isomerase</fullName>
    </alternativeName>
</protein>
<dbReference type="GO" id="GO:0046872">
    <property type="term" value="F:metal ion binding"/>
    <property type="evidence" value="ECO:0007669"/>
    <property type="project" value="UniProtKB-KW"/>
</dbReference>
<evidence type="ECO:0000256" key="2">
    <source>
        <dbReference type="ARBA" id="ARBA00002695"/>
    </source>
</evidence>
<dbReference type="InterPro" id="IPR015931">
    <property type="entry name" value="Acnase/IPM_dHydase_lsu_aba_1/3"/>
</dbReference>
<name>A0A6M4GVB6_9PROT</name>
<dbReference type="InterPro" id="IPR036008">
    <property type="entry name" value="Aconitase_4Fe-4S_dom"/>
</dbReference>
<comment type="pathway">
    <text evidence="3 13">Amino-acid biosynthesis; L-leucine biosynthesis; L-leucine from 3-methyl-2-oxobutanoate: step 2/4.</text>
</comment>
<evidence type="ECO:0000256" key="8">
    <source>
        <dbReference type="ARBA" id="ARBA00022723"/>
    </source>
</evidence>
<dbReference type="GO" id="GO:0009098">
    <property type="term" value="P:L-leucine biosynthetic process"/>
    <property type="evidence" value="ECO:0007669"/>
    <property type="project" value="UniProtKB-UniRule"/>
</dbReference>
<dbReference type="NCBIfam" id="NF004016">
    <property type="entry name" value="PRK05478.1"/>
    <property type="match status" value="1"/>
</dbReference>
<reference evidence="15 16" key="1">
    <citation type="submission" date="2020-04" db="EMBL/GenBank/DDBJ databases">
        <title>Usitatibacter rugosus gen. nov., sp. nov. and Usitatibacter palustris sp. nov., novel members of Usitatibacteraceae fam. nov. within the order Nitrosomonadales isolated from soil.</title>
        <authorList>
            <person name="Huber K.J."/>
            <person name="Neumann-Schaal M."/>
            <person name="Geppert A."/>
            <person name="Luckner M."/>
            <person name="Wanner G."/>
            <person name="Overmann J."/>
        </authorList>
    </citation>
    <scope>NUCLEOTIDE SEQUENCE [LARGE SCALE GENOMIC DNA]</scope>
    <source>
        <strain evidence="15 16">0125_3</strain>
    </source>
</reference>
<comment type="cofactor">
    <cofactor evidence="13">
        <name>[4Fe-4S] cluster</name>
        <dbReference type="ChEBI" id="CHEBI:49883"/>
    </cofactor>
    <text evidence="13">Binds 1 [4Fe-4S] cluster per subunit.</text>
</comment>
<dbReference type="GO" id="GO:0003861">
    <property type="term" value="F:3-isopropylmalate dehydratase activity"/>
    <property type="evidence" value="ECO:0007669"/>
    <property type="project" value="UniProtKB-UniRule"/>
</dbReference>
<sequence length="463" mass="49194">MGLTLYEKIWNDHAIAHGAGGRTLLYIDRQLVHDGSFHAFLALKQAGRAVRRPEASFATPDHYVPTHNRHPITHPELRDKVETLAANAAANGITIYPVGDDRQGIVHVVGPEQGITQPGITLVCGDSHTSTHGAFGALAFGIGASEVAHVLATQALWQAPSKTFRVTVEGALSPGVHAKDIILALIARIGAFGGTGYTFEYAGPGIRALSMEARMTICNMSIEAGAKAGLVAPDETTFAYLHGRPQAPKGEYWERAVALWRALPSDPDSRFDREVTLDASALEPMATWGTSPEHGVGISGVVPDPSREADAARRGSMEKALGYMDLRPGARIDGLPIERVFIGSCTNSRLEDLRAAAEVVRGRKAKVPALVVPGSGLVKRDAEAEGLDRVFLDAGFEWRDAGCSMCVGMNGDLAGSGERVASTSNRNFEGRQGKGARTHLMSPAMAAAAAVTGCITDVRKLLR</sequence>
<comment type="catalytic activity">
    <reaction evidence="1 13">
        <text>(2R,3S)-3-isopropylmalate = (2S)-2-isopropylmalate</text>
        <dbReference type="Rhea" id="RHEA:32287"/>
        <dbReference type="ChEBI" id="CHEBI:1178"/>
        <dbReference type="ChEBI" id="CHEBI:35121"/>
        <dbReference type="EC" id="4.2.1.33"/>
    </reaction>
</comment>
<keyword evidence="7 13" id="KW-0028">Amino-acid biosynthesis</keyword>
<evidence type="ECO:0000313" key="16">
    <source>
        <dbReference type="Proteomes" id="UP000501534"/>
    </source>
</evidence>
<proteinExistence type="inferred from homology"/>
<evidence type="ECO:0000256" key="10">
    <source>
        <dbReference type="ARBA" id="ARBA00023014"/>
    </source>
</evidence>
<dbReference type="EMBL" id="CP053069">
    <property type="protein sequence ID" value="QJR10955.1"/>
    <property type="molecule type" value="Genomic_DNA"/>
</dbReference>
<evidence type="ECO:0000256" key="11">
    <source>
        <dbReference type="ARBA" id="ARBA00023239"/>
    </source>
</evidence>
<feature type="binding site" evidence="13">
    <location>
        <position position="403"/>
    </location>
    <ligand>
        <name>[4Fe-4S] cluster</name>
        <dbReference type="ChEBI" id="CHEBI:49883"/>
    </ligand>
</feature>
<evidence type="ECO:0000256" key="9">
    <source>
        <dbReference type="ARBA" id="ARBA00023004"/>
    </source>
</evidence>
<dbReference type="InterPro" id="IPR018136">
    <property type="entry name" value="Aconitase_4Fe-4S_BS"/>
</dbReference>
<organism evidence="15 16">
    <name type="scientific">Usitatibacter rugosus</name>
    <dbReference type="NCBI Taxonomy" id="2732067"/>
    <lineage>
        <taxon>Bacteria</taxon>
        <taxon>Pseudomonadati</taxon>
        <taxon>Pseudomonadota</taxon>
        <taxon>Betaproteobacteria</taxon>
        <taxon>Nitrosomonadales</taxon>
        <taxon>Usitatibacteraceae</taxon>
        <taxon>Usitatibacter</taxon>
    </lineage>
</organism>
<evidence type="ECO:0000256" key="4">
    <source>
        <dbReference type="ARBA" id="ARBA00011271"/>
    </source>
</evidence>
<dbReference type="InterPro" id="IPR050067">
    <property type="entry name" value="IPM_dehydratase_rel_enz"/>
</dbReference>
<keyword evidence="10 13" id="KW-0411">Iron-sulfur</keyword>
<dbReference type="PROSITE" id="PS01244">
    <property type="entry name" value="ACONITASE_2"/>
    <property type="match status" value="1"/>
</dbReference>
<comment type="similarity">
    <text evidence="13">Belongs to the aconitase/IPM isomerase family. LeuC type 1 subfamily.</text>
</comment>
<dbReference type="Proteomes" id="UP000501534">
    <property type="component" value="Chromosome"/>
</dbReference>
<dbReference type="PRINTS" id="PR00415">
    <property type="entry name" value="ACONITASE"/>
</dbReference>
<dbReference type="EC" id="4.2.1.33" evidence="13"/>
<comment type="subunit">
    <text evidence="4 13">Heterodimer of LeuC and LeuD.</text>
</comment>
<dbReference type="InterPro" id="IPR001030">
    <property type="entry name" value="Acoase/IPM_deHydtase_lsu_aba"/>
</dbReference>
<accession>A0A6M4GVB6</accession>
<dbReference type="GO" id="GO:0051539">
    <property type="term" value="F:4 iron, 4 sulfur cluster binding"/>
    <property type="evidence" value="ECO:0007669"/>
    <property type="project" value="UniProtKB-KW"/>
</dbReference>
<dbReference type="RefSeq" id="WP_171091880.1">
    <property type="nucleotide sequence ID" value="NZ_CP053069.1"/>
</dbReference>
<evidence type="ECO:0000313" key="15">
    <source>
        <dbReference type="EMBL" id="QJR10955.1"/>
    </source>
</evidence>
<dbReference type="PROSITE" id="PS00450">
    <property type="entry name" value="ACONITASE_1"/>
    <property type="match status" value="1"/>
</dbReference>
<dbReference type="NCBIfam" id="TIGR00170">
    <property type="entry name" value="leuC"/>
    <property type="match status" value="1"/>
</dbReference>
<evidence type="ECO:0000259" key="14">
    <source>
        <dbReference type="Pfam" id="PF00330"/>
    </source>
</evidence>
<dbReference type="PANTHER" id="PTHR43822:SF9">
    <property type="entry name" value="3-ISOPROPYLMALATE DEHYDRATASE"/>
    <property type="match status" value="1"/>
</dbReference>
<dbReference type="PANTHER" id="PTHR43822">
    <property type="entry name" value="HOMOACONITASE, MITOCHONDRIAL-RELATED"/>
    <property type="match status" value="1"/>
</dbReference>